<dbReference type="PROSITE" id="PS50931">
    <property type="entry name" value="HTH_LYSR"/>
    <property type="match status" value="1"/>
</dbReference>
<evidence type="ECO:0000313" key="7">
    <source>
        <dbReference type="Proteomes" id="UP000630805"/>
    </source>
</evidence>
<evidence type="ECO:0000256" key="2">
    <source>
        <dbReference type="ARBA" id="ARBA00023015"/>
    </source>
</evidence>
<evidence type="ECO:0000313" key="6">
    <source>
        <dbReference type="EMBL" id="NVO56667.1"/>
    </source>
</evidence>
<dbReference type="Proteomes" id="UP000630805">
    <property type="component" value="Unassembled WGS sequence"/>
</dbReference>
<dbReference type="EMBL" id="JABXWT010000006">
    <property type="protein sequence ID" value="NVO56667.1"/>
    <property type="molecule type" value="Genomic_DNA"/>
</dbReference>
<evidence type="ECO:0000259" key="5">
    <source>
        <dbReference type="PROSITE" id="PS50931"/>
    </source>
</evidence>
<dbReference type="SUPFAM" id="SSF46785">
    <property type="entry name" value="Winged helix' DNA-binding domain"/>
    <property type="match status" value="1"/>
</dbReference>
<reference evidence="6 7" key="1">
    <citation type="submission" date="2020-06" db="EMBL/GenBank/DDBJ databases">
        <authorList>
            <person name="Cao W.R."/>
        </authorList>
    </citation>
    <scope>NUCLEOTIDE SEQUENCE [LARGE SCALE GENOMIC DNA]</scope>
    <source>
        <strain evidence="6 7">B1Z28</strain>
    </source>
</reference>
<evidence type="ECO:0000256" key="1">
    <source>
        <dbReference type="ARBA" id="ARBA00009437"/>
    </source>
</evidence>
<feature type="domain" description="HTH lysR-type" evidence="5">
    <location>
        <begin position="9"/>
        <end position="66"/>
    </location>
</feature>
<evidence type="ECO:0000256" key="4">
    <source>
        <dbReference type="ARBA" id="ARBA00023163"/>
    </source>
</evidence>
<dbReference type="Pfam" id="PF03466">
    <property type="entry name" value="LysR_substrate"/>
    <property type="match status" value="1"/>
</dbReference>
<dbReference type="SUPFAM" id="SSF53850">
    <property type="entry name" value="Periplasmic binding protein-like II"/>
    <property type="match status" value="1"/>
</dbReference>
<dbReference type="PANTHER" id="PTHR30537">
    <property type="entry name" value="HTH-TYPE TRANSCRIPTIONAL REGULATOR"/>
    <property type="match status" value="1"/>
</dbReference>
<proteinExistence type="inferred from homology"/>
<gene>
    <name evidence="6" type="ORF">HW561_12800</name>
</gene>
<dbReference type="InterPro" id="IPR005119">
    <property type="entry name" value="LysR_subst-bd"/>
</dbReference>
<dbReference type="RefSeq" id="WP_176865338.1">
    <property type="nucleotide sequence ID" value="NZ_JABXWT010000006.1"/>
</dbReference>
<organism evidence="6 7">
    <name type="scientific">Ruegeria haliotis</name>
    <dbReference type="NCBI Taxonomy" id="2747601"/>
    <lineage>
        <taxon>Bacteria</taxon>
        <taxon>Pseudomonadati</taxon>
        <taxon>Pseudomonadota</taxon>
        <taxon>Alphaproteobacteria</taxon>
        <taxon>Rhodobacterales</taxon>
        <taxon>Roseobacteraceae</taxon>
        <taxon>Ruegeria</taxon>
    </lineage>
</organism>
<dbReference type="InterPro" id="IPR058163">
    <property type="entry name" value="LysR-type_TF_proteobact-type"/>
</dbReference>
<dbReference type="InterPro" id="IPR036388">
    <property type="entry name" value="WH-like_DNA-bd_sf"/>
</dbReference>
<dbReference type="Gene3D" id="1.10.10.10">
    <property type="entry name" value="Winged helix-like DNA-binding domain superfamily/Winged helix DNA-binding domain"/>
    <property type="match status" value="1"/>
</dbReference>
<accession>A0ABX2PRA4</accession>
<dbReference type="Pfam" id="PF00126">
    <property type="entry name" value="HTH_1"/>
    <property type="match status" value="1"/>
</dbReference>
<name>A0ABX2PRA4_9RHOB</name>
<dbReference type="Gene3D" id="3.40.190.10">
    <property type="entry name" value="Periplasmic binding protein-like II"/>
    <property type="match status" value="2"/>
</dbReference>
<dbReference type="PRINTS" id="PR00039">
    <property type="entry name" value="HTHLYSR"/>
</dbReference>
<keyword evidence="4" id="KW-0804">Transcription</keyword>
<keyword evidence="3" id="KW-0238">DNA-binding</keyword>
<keyword evidence="2" id="KW-0805">Transcription regulation</keyword>
<sequence>MSEFRRNLPPIGQLIAFEAAARLGNFTRASEELHMSQAAISRQIRELEKRLSASLFRRGRHEVSLTRSGELFLKSVRPALQMMLGAVEETRALSQARNEFVVYSDQSIDSSYLLPRLRRFLDLHPEVELKLISTGKPIEEVQSRFHIAFQAGPVWPTSYETHVIADDEVFPVCSPGFLTQHPSIVDPDHLATVSLLHFEQPGRHWTSWEDYLGWLGCDVKLPRKQIKFTRYPTLLHAAENGDGIALGWQNSVSSRLTSGTLVRVGTTGMKLKDYLHSYIRKDQPRTSLAVEFLEWLRRSG</sequence>
<comment type="similarity">
    <text evidence="1">Belongs to the LysR transcriptional regulatory family.</text>
</comment>
<protein>
    <submittedName>
        <fullName evidence="6">LysR family transcriptional regulator</fullName>
    </submittedName>
</protein>
<dbReference type="InterPro" id="IPR036390">
    <property type="entry name" value="WH_DNA-bd_sf"/>
</dbReference>
<comment type="caution">
    <text evidence="6">The sequence shown here is derived from an EMBL/GenBank/DDBJ whole genome shotgun (WGS) entry which is preliminary data.</text>
</comment>
<dbReference type="PANTHER" id="PTHR30537:SF26">
    <property type="entry name" value="GLYCINE CLEAVAGE SYSTEM TRANSCRIPTIONAL ACTIVATOR"/>
    <property type="match status" value="1"/>
</dbReference>
<dbReference type="InterPro" id="IPR000847">
    <property type="entry name" value="LysR_HTH_N"/>
</dbReference>
<evidence type="ECO:0000256" key="3">
    <source>
        <dbReference type="ARBA" id="ARBA00023125"/>
    </source>
</evidence>
<keyword evidence="7" id="KW-1185">Reference proteome</keyword>